<protein>
    <submittedName>
        <fullName evidence="2">Molecular chaperone DnaK</fullName>
    </submittedName>
</protein>
<dbReference type="Proteomes" id="UP000239068">
    <property type="component" value="Unassembled WGS sequence"/>
</dbReference>
<feature type="chain" id="PRO_5015448500" evidence="1">
    <location>
        <begin position="23"/>
        <end position="216"/>
    </location>
</feature>
<name>A0A2S7WW92_9FLAO</name>
<evidence type="ECO:0000313" key="2">
    <source>
        <dbReference type="EMBL" id="PQJ81838.1"/>
    </source>
</evidence>
<dbReference type="AlphaFoldDB" id="A0A2S7WW92"/>
<gene>
    <name evidence="2" type="ORF">BTO16_04305</name>
</gene>
<reference evidence="2 3" key="1">
    <citation type="submission" date="2016-12" db="EMBL/GenBank/DDBJ databases">
        <title>Trade-off between light-utilization and light-protection in marine flavobacteria.</title>
        <authorList>
            <person name="Kumagai Y."/>
            <person name="Yoshizawa S."/>
            <person name="Kogure K."/>
            <person name="Iwasaki W."/>
        </authorList>
    </citation>
    <scope>NUCLEOTIDE SEQUENCE [LARGE SCALE GENOMIC DNA]</scope>
    <source>
        <strain evidence="2 3">ATCC 43844</strain>
    </source>
</reference>
<dbReference type="InterPro" id="IPR025566">
    <property type="entry name" value="DUF4331"/>
</dbReference>
<keyword evidence="3" id="KW-1185">Reference proteome</keyword>
<evidence type="ECO:0000313" key="3">
    <source>
        <dbReference type="Proteomes" id="UP000239068"/>
    </source>
</evidence>
<evidence type="ECO:0000256" key="1">
    <source>
        <dbReference type="SAM" id="SignalP"/>
    </source>
</evidence>
<dbReference type="OrthoDB" id="9791748at2"/>
<organism evidence="2 3">
    <name type="scientific">Polaribacter glomeratus</name>
    <dbReference type="NCBI Taxonomy" id="102"/>
    <lineage>
        <taxon>Bacteria</taxon>
        <taxon>Pseudomonadati</taxon>
        <taxon>Bacteroidota</taxon>
        <taxon>Flavobacteriia</taxon>
        <taxon>Flavobacteriales</taxon>
        <taxon>Flavobacteriaceae</taxon>
    </lineage>
</organism>
<sequence length="216" mass="22928">MKKSKILAGTIFLAIIGLITIAADHIDAPASRGTSADISDFYAFQGENTNNLVFVANVQGLLSPTATSTATFDENVLVEFNIDTNNDNVEDLIIQAIPRDGKMYFFGPFPASSTDLNSTVNEMATKNEVAISKYGLGAVISNSNQMKFFAGPRDDPFFFDFAQYSAIIGGTASGFNNPGADTFAGSNVLSIVVEVPKSSIGGSGSINAWIETKVKQ</sequence>
<proteinExistence type="predicted"/>
<feature type="signal peptide" evidence="1">
    <location>
        <begin position="1"/>
        <end position="22"/>
    </location>
</feature>
<keyword evidence="1" id="KW-0732">Signal</keyword>
<dbReference type="Pfam" id="PF14224">
    <property type="entry name" value="DUF4331"/>
    <property type="match status" value="2"/>
</dbReference>
<comment type="caution">
    <text evidence="2">The sequence shown here is derived from an EMBL/GenBank/DDBJ whole genome shotgun (WGS) entry which is preliminary data.</text>
</comment>
<dbReference type="EMBL" id="MSCM01000001">
    <property type="protein sequence ID" value="PQJ81838.1"/>
    <property type="molecule type" value="Genomic_DNA"/>
</dbReference>
<dbReference type="RefSeq" id="WP_105020409.1">
    <property type="nucleotide sequence ID" value="NZ_MSCM01000001.1"/>
</dbReference>
<accession>A0A2S7WW92</accession>